<dbReference type="Gene3D" id="1.25.40.10">
    <property type="entry name" value="Tetratricopeptide repeat domain"/>
    <property type="match status" value="1"/>
</dbReference>
<accession>A0A8H4A0Y3</accession>
<dbReference type="AlphaFoldDB" id="A0A8H4A0Y3"/>
<dbReference type="InterPro" id="IPR006597">
    <property type="entry name" value="Sel1-like"/>
</dbReference>
<dbReference type="SUPFAM" id="SSF81901">
    <property type="entry name" value="HCP-like"/>
    <property type="match status" value="1"/>
</dbReference>
<dbReference type="EMBL" id="WTPW01002551">
    <property type="protein sequence ID" value="KAF0377750.1"/>
    <property type="molecule type" value="Genomic_DNA"/>
</dbReference>
<dbReference type="Proteomes" id="UP000439903">
    <property type="component" value="Unassembled WGS sequence"/>
</dbReference>
<reference evidence="1 2" key="1">
    <citation type="journal article" date="2019" name="Environ. Microbiol.">
        <title>At the nexus of three kingdoms: the genome of the mycorrhizal fungus Gigaspora margarita provides insights into plant, endobacterial and fungal interactions.</title>
        <authorList>
            <person name="Venice F."/>
            <person name="Ghignone S."/>
            <person name="Salvioli di Fossalunga A."/>
            <person name="Amselem J."/>
            <person name="Novero M."/>
            <person name="Xianan X."/>
            <person name="Sedzielewska Toro K."/>
            <person name="Morin E."/>
            <person name="Lipzen A."/>
            <person name="Grigoriev I.V."/>
            <person name="Henrissat B."/>
            <person name="Martin F.M."/>
            <person name="Bonfante P."/>
        </authorList>
    </citation>
    <scope>NUCLEOTIDE SEQUENCE [LARGE SCALE GENOMIC DNA]</scope>
    <source>
        <strain evidence="1 2">BEG34</strain>
    </source>
</reference>
<dbReference type="Pfam" id="PF08238">
    <property type="entry name" value="Sel1"/>
    <property type="match status" value="3"/>
</dbReference>
<organism evidence="1 2">
    <name type="scientific">Gigaspora margarita</name>
    <dbReference type="NCBI Taxonomy" id="4874"/>
    <lineage>
        <taxon>Eukaryota</taxon>
        <taxon>Fungi</taxon>
        <taxon>Fungi incertae sedis</taxon>
        <taxon>Mucoromycota</taxon>
        <taxon>Glomeromycotina</taxon>
        <taxon>Glomeromycetes</taxon>
        <taxon>Diversisporales</taxon>
        <taxon>Gigasporaceae</taxon>
        <taxon>Gigaspora</taxon>
    </lineage>
</organism>
<protein>
    <submittedName>
        <fullName evidence="1">HCP-like protein</fullName>
    </submittedName>
</protein>
<evidence type="ECO:0000313" key="2">
    <source>
        <dbReference type="Proteomes" id="UP000439903"/>
    </source>
</evidence>
<sequence>METMYYDDEDIVDRMMRILGIKQGNEESVEEFTKRYDSRILLWKGELPEEEKRIWYVLGLKRQYLYEVEDLLPETYDQAKQLALMVEARMKGVMNEVKDVVSNGFTDELGKSKMNEIEEFPVMNDKTMNNDPDTGVEKDEKKAFIYYQEPANMESYIGRYNDGCETINDCHRNGIDVEIDESGEAKSCEVSVDVEKDERKAFIRYQKSDEIGISNEINNLGCCDQDGISVENDELEMFERGVKDDDDRENIDDADAEDRCNEAEVDEDGSMVFEWCIKSTKLGDCDGDEIDEHKTFVNYQKPAELDNDEKSYIVGCCYQNEKGVETNEYTAFTYLQKSAEGDYTAFEWYLKIANNGYQYEIRMIMNKRTFAWNLKPGEVKSPDGRDDIEWCDQYGIEDAKRQNEKGKWIKKDERKEPGDGGIDHFGKVSCFKSNNSTYHYIIELSRIWINWTAIFT</sequence>
<dbReference type="OrthoDB" id="2470759at2759"/>
<keyword evidence="2" id="KW-1185">Reference proteome</keyword>
<comment type="caution">
    <text evidence="1">The sequence shown here is derived from an EMBL/GenBank/DDBJ whole genome shotgun (WGS) entry which is preliminary data.</text>
</comment>
<proteinExistence type="predicted"/>
<dbReference type="InterPro" id="IPR011990">
    <property type="entry name" value="TPR-like_helical_dom_sf"/>
</dbReference>
<gene>
    <name evidence="1" type="ORF">F8M41_012585</name>
</gene>
<name>A0A8H4A0Y3_GIGMA</name>
<evidence type="ECO:0000313" key="1">
    <source>
        <dbReference type="EMBL" id="KAF0377750.1"/>
    </source>
</evidence>